<dbReference type="OrthoDB" id="769642at2"/>
<organism evidence="1 2">
    <name type="scientific">Haliscomenobacter hydrossis (strain ATCC 27775 / DSM 1100 / LMG 10767 / O)</name>
    <dbReference type="NCBI Taxonomy" id="760192"/>
    <lineage>
        <taxon>Bacteria</taxon>
        <taxon>Pseudomonadati</taxon>
        <taxon>Bacteroidota</taxon>
        <taxon>Saprospiria</taxon>
        <taxon>Saprospirales</taxon>
        <taxon>Haliscomenobacteraceae</taxon>
        <taxon>Haliscomenobacter</taxon>
    </lineage>
</organism>
<dbReference type="eggNOG" id="ENOG50338WU">
    <property type="taxonomic scope" value="Bacteria"/>
</dbReference>
<dbReference type="Proteomes" id="UP000008461">
    <property type="component" value="Chromosome"/>
</dbReference>
<proteinExistence type="predicted"/>
<accession>F4KUU2</accession>
<evidence type="ECO:0000313" key="1">
    <source>
        <dbReference type="EMBL" id="AEE48118.1"/>
    </source>
</evidence>
<dbReference type="HOGENOM" id="CLU_1989840_0_0_10"/>
<name>F4KUU2_HALH1</name>
<protein>
    <submittedName>
        <fullName evidence="1">Uncharacterized protein</fullName>
    </submittedName>
</protein>
<dbReference type="RefSeq" id="WP_013762682.1">
    <property type="nucleotide sequence ID" value="NC_015510.1"/>
</dbReference>
<gene>
    <name evidence="1" type="ordered locus">Halhy_0205</name>
</gene>
<keyword evidence="2" id="KW-1185">Reference proteome</keyword>
<dbReference type="AlphaFoldDB" id="F4KUU2"/>
<evidence type="ECO:0000313" key="2">
    <source>
        <dbReference type="Proteomes" id="UP000008461"/>
    </source>
</evidence>
<reference key="2">
    <citation type="submission" date="2011-04" db="EMBL/GenBank/DDBJ databases">
        <title>Complete sequence of chromosome of Haliscomenobacter hydrossis DSM 1100.</title>
        <authorList>
            <consortium name="US DOE Joint Genome Institute (JGI-PGF)"/>
            <person name="Lucas S."/>
            <person name="Han J."/>
            <person name="Lapidus A."/>
            <person name="Bruce D."/>
            <person name="Goodwin L."/>
            <person name="Pitluck S."/>
            <person name="Peters L."/>
            <person name="Kyrpides N."/>
            <person name="Mavromatis K."/>
            <person name="Ivanova N."/>
            <person name="Ovchinnikova G."/>
            <person name="Pagani I."/>
            <person name="Daligault H."/>
            <person name="Detter J.C."/>
            <person name="Han C."/>
            <person name="Land M."/>
            <person name="Hauser L."/>
            <person name="Markowitz V."/>
            <person name="Cheng J.-F."/>
            <person name="Hugenholtz P."/>
            <person name="Woyke T."/>
            <person name="Wu D."/>
            <person name="Verbarg S."/>
            <person name="Frueling A."/>
            <person name="Brambilla E."/>
            <person name="Klenk H.-P."/>
            <person name="Eisen J.A."/>
        </authorList>
    </citation>
    <scope>NUCLEOTIDE SEQUENCE</scope>
    <source>
        <strain>DSM 1100</strain>
    </source>
</reference>
<sequence length="134" mass="15685">MSWDVIVFNLNKKVENADEINDSVLSAIGTNREFKALIEKRYNPIKWEGNWGIISGINFSIEFGLNDNLEETLSHQVFHLYGENAIYEIIDFCRTHNWQAFDTGIEQMLDLEKPEKNGYANFRNYLDYVVKKLT</sequence>
<dbReference type="EMBL" id="CP002691">
    <property type="protein sequence ID" value="AEE48118.1"/>
    <property type="molecule type" value="Genomic_DNA"/>
</dbReference>
<reference evidence="1 2" key="1">
    <citation type="journal article" date="2011" name="Stand. Genomic Sci.">
        <title>Complete genome sequence of Haliscomenobacter hydrossis type strain (O).</title>
        <authorList>
            <consortium name="US DOE Joint Genome Institute (JGI-PGF)"/>
            <person name="Daligault H."/>
            <person name="Lapidus A."/>
            <person name="Zeytun A."/>
            <person name="Nolan M."/>
            <person name="Lucas S."/>
            <person name="Del Rio T.G."/>
            <person name="Tice H."/>
            <person name="Cheng J.F."/>
            <person name="Tapia R."/>
            <person name="Han C."/>
            <person name="Goodwin L."/>
            <person name="Pitluck S."/>
            <person name="Liolios K."/>
            <person name="Pagani I."/>
            <person name="Ivanova N."/>
            <person name="Huntemann M."/>
            <person name="Mavromatis K."/>
            <person name="Mikhailova N."/>
            <person name="Pati A."/>
            <person name="Chen A."/>
            <person name="Palaniappan K."/>
            <person name="Land M."/>
            <person name="Hauser L."/>
            <person name="Brambilla E.M."/>
            <person name="Rohde M."/>
            <person name="Verbarg S."/>
            <person name="Goker M."/>
            <person name="Bristow J."/>
            <person name="Eisen J.A."/>
            <person name="Markowitz V."/>
            <person name="Hugenholtz P."/>
            <person name="Kyrpides N.C."/>
            <person name="Klenk H.P."/>
            <person name="Woyke T."/>
        </authorList>
    </citation>
    <scope>NUCLEOTIDE SEQUENCE [LARGE SCALE GENOMIC DNA]</scope>
    <source>
        <strain evidence="2">ATCC 27775 / DSM 1100 / LMG 10767 / O</strain>
    </source>
</reference>
<dbReference type="KEGG" id="hhy:Halhy_0205"/>